<dbReference type="EMBL" id="LQRT01000002">
    <property type="protein sequence ID" value="KZS42047.1"/>
    <property type="molecule type" value="Genomic_DNA"/>
</dbReference>
<dbReference type="AlphaFoldDB" id="A0A163C4G3"/>
<keyword evidence="2" id="KW-0560">Oxidoreductase</keyword>
<proteinExistence type="inferred from homology"/>
<gene>
    <name evidence="5" type="ORF">AWE51_00985</name>
</gene>
<dbReference type="STRING" id="1642818.AWE51_00985"/>
<dbReference type="InterPro" id="IPR036291">
    <property type="entry name" value="NAD(P)-bd_dom_sf"/>
</dbReference>
<dbReference type="InterPro" id="IPR055170">
    <property type="entry name" value="GFO_IDH_MocA-like_dom"/>
</dbReference>
<dbReference type="GO" id="GO:0016491">
    <property type="term" value="F:oxidoreductase activity"/>
    <property type="evidence" value="ECO:0007669"/>
    <property type="project" value="UniProtKB-KW"/>
</dbReference>
<dbReference type="PANTHER" id="PTHR22604">
    <property type="entry name" value="OXIDOREDUCTASES"/>
    <property type="match status" value="1"/>
</dbReference>
<reference evidence="5 6" key="1">
    <citation type="submission" date="2016-01" db="EMBL/GenBank/DDBJ databases">
        <title>The draft genome sequence of Aquimarina sp. RZW4-3-2.</title>
        <authorList>
            <person name="Wang Y."/>
        </authorList>
    </citation>
    <scope>NUCLEOTIDE SEQUENCE [LARGE SCALE GENOMIC DNA]</scope>
    <source>
        <strain evidence="5 6">RZW4-3-2</strain>
    </source>
</reference>
<dbReference type="InterPro" id="IPR000683">
    <property type="entry name" value="Gfo/Idh/MocA-like_OxRdtase_N"/>
</dbReference>
<keyword evidence="6" id="KW-1185">Reference proteome</keyword>
<comment type="similarity">
    <text evidence="1">Belongs to the Gfo/Idh/MocA family.</text>
</comment>
<feature type="domain" description="Gfo/Idh/MocA-like oxidoreductase N-terminal" evidence="3">
    <location>
        <begin position="12"/>
        <end position="128"/>
    </location>
</feature>
<comment type="caution">
    <text evidence="5">The sequence shown here is derived from an EMBL/GenBank/DDBJ whole genome shotgun (WGS) entry which is preliminary data.</text>
</comment>
<feature type="domain" description="GFO/IDH/MocA-like oxidoreductase" evidence="4">
    <location>
        <begin position="141"/>
        <end position="253"/>
    </location>
</feature>
<dbReference type="GO" id="GO:0000166">
    <property type="term" value="F:nucleotide binding"/>
    <property type="evidence" value="ECO:0007669"/>
    <property type="project" value="InterPro"/>
</dbReference>
<evidence type="ECO:0000313" key="6">
    <source>
        <dbReference type="Proteomes" id="UP000076715"/>
    </source>
</evidence>
<dbReference type="Pfam" id="PF01408">
    <property type="entry name" value="GFO_IDH_MocA"/>
    <property type="match status" value="1"/>
</dbReference>
<evidence type="ECO:0000313" key="5">
    <source>
        <dbReference type="EMBL" id="KZS42047.1"/>
    </source>
</evidence>
<protein>
    <submittedName>
        <fullName evidence="5">Oxidoreductase</fullName>
    </submittedName>
</protein>
<dbReference type="SUPFAM" id="SSF55347">
    <property type="entry name" value="Glyceraldehyde-3-phosphate dehydrogenase-like, C-terminal domain"/>
    <property type="match status" value="1"/>
</dbReference>
<dbReference type="Gene3D" id="3.30.360.10">
    <property type="entry name" value="Dihydrodipicolinate Reductase, domain 2"/>
    <property type="match status" value="1"/>
</dbReference>
<evidence type="ECO:0000256" key="1">
    <source>
        <dbReference type="ARBA" id="ARBA00010928"/>
    </source>
</evidence>
<dbReference type="Proteomes" id="UP000076715">
    <property type="component" value="Unassembled WGS sequence"/>
</dbReference>
<name>A0A163C4G3_9FLAO</name>
<dbReference type="PANTHER" id="PTHR22604:SF105">
    <property type="entry name" value="TRANS-1,2-DIHYDROBENZENE-1,2-DIOL DEHYDROGENASE"/>
    <property type="match status" value="1"/>
</dbReference>
<sequence length="331" mass="36989">MTNHNMNTNKTIKWGILGCGNIAHYFAQDLGSIPNAKLHAVASRNLQKAKDFGEKYDAPQAYGSYEELSKDNEIDVIYIATPHVFHHENTIMCLNNNKAVLCEKPFAMNISQVEEMISIAKEKQIFLMEALWTYFLPHYDHVLKLIGSKEFGNVKTVTADFGFAATFNPDGRLFNKKLGGGSLLDVGIYPLFAALSILGYPDKIEANATFGKTGVDETCTMKLEYSNGTSASLFSAISKDTNTEAIIEFEKATIKINTQFHKPSSITILKNGVSESFEFPVTTNGYNYEAIHVQNMLLQNRTESTIMTFDKSLQLIKMLDTVREKIGLQYS</sequence>
<organism evidence="5 6">
    <name type="scientific">Aquimarina aggregata</name>
    <dbReference type="NCBI Taxonomy" id="1642818"/>
    <lineage>
        <taxon>Bacteria</taxon>
        <taxon>Pseudomonadati</taxon>
        <taxon>Bacteroidota</taxon>
        <taxon>Flavobacteriia</taxon>
        <taxon>Flavobacteriales</taxon>
        <taxon>Flavobacteriaceae</taxon>
        <taxon>Aquimarina</taxon>
    </lineage>
</organism>
<evidence type="ECO:0000259" key="3">
    <source>
        <dbReference type="Pfam" id="PF01408"/>
    </source>
</evidence>
<accession>A0A163C4G3</accession>
<evidence type="ECO:0000259" key="4">
    <source>
        <dbReference type="Pfam" id="PF22725"/>
    </source>
</evidence>
<dbReference type="InterPro" id="IPR050984">
    <property type="entry name" value="Gfo/Idh/MocA_domain"/>
</dbReference>
<dbReference type="Pfam" id="PF22725">
    <property type="entry name" value="GFO_IDH_MocA_C3"/>
    <property type="match status" value="1"/>
</dbReference>
<dbReference type="SUPFAM" id="SSF51735">
    <property type="entry name" value="NAD(P)-binding Rossmann-fold domains"/>
    <property type="match status" value="1"/>
</dbReference>
<evidence type="ECO:0000256" key="2">
    <source>
        <dbReference type="ARBA" id="ARBA00023002"/>
    </source>
</evidence>
<dbReference type="Gene3D" id="3.40.50.720">
    <property type="entry name" value="NAD(P)-binding Rossmann-like Domain"/>
    <property type="match status" value="1"/>
</dbReference>